<dbReference type="Gene3D" id="3.40.1360.10">
    <property type="match status" value="1"/>
</dbReference>
<dbReference type="Pfam" id="PF21180">
    <property type="entry name" value="TOP6A-Spo11_Toprim"/>
    <property type="match status" value="1"/>
</dbReference>
<evidence type="ECO:0000256" key="8">
    <source>
        <dbReference type="ARBA" id="ARBA00023125"/>
    </source>
</evidence>
<protein>
    <recommendedName>
        <fullName evidence="4">DNA topoisomerase (ATP-hydrolyzing)</fullName>
        <ecNumber evidence="4">5.6.2.2</ecNumber>
    </recommendedName>
</protein>
<dbReference type="InterPro" id="IPR036078">
    <property type="entry name" value="Spo11/TopoVI_A_sf"/>
</dbReference>
<comment type="cofactor">
    <cofactor evidence="2">
        <name>Mg(2+)</name>
        <dbReference type="ChEBI" id="CHEBI:18420"/>
    </cofactor>
</comment>
<dbReference type="EMBL" id="JAAHCF010000044">
    <property type="protein sequence ID" value="KAK8149559.1"/>
    <property type="molecule type" value="Genomic_DNA"/>
</dbReference>
<sequence length="293" mass="32787">MGPNSSLSARPRLTSASVIGRIEDALEGVADALANARELKLSFSSRRQRSRPGICEERHIYYQHQELFETQRIVDELVDDLAYTLGVDRDYLNIGVTIPLTRSVSRVEARHARWLLVVEKDAVFRSLVAVRFWETSLAGRGILVTAKGYPDLMTRSFLAQVQADCPHLPMLVLSDFDPDGLTIFSCYRYGTKNFSHESSNLKVNFGWLGIQSGHLGSLHSGSRAVGRDRVCATRLLGNGCQGDPVDFEHIFLRRELQIMLMLGTKAEIESLDDSGDITSWLDIALQRVLNITH</sequence>
<keyword evidence="9" id="KW-0413">Isomerase</keyword>
<dbReference type="GO" id="GO:0005524">
    <property type="term" value="F:ATP binding"/>
    <property type="evidence" value="ECO:0007669"/>
    <property type="project" value="InterPro"/>
</dbReference>
<keyword evidence="13" id="KW-1185">Reference proteome</keyword>
<dbReference type="Pfam" id="PF04406">
    <property type="entry name" value="TP6A_N"/>
    <property type="match status" value="1"/>
</dbReference>
<dbReference type="GO" id="GO:0046872">
    <property type="term" value="F:metal ion binding"/>
    <property type="evidence" value="ECO:0007669"/>
    <property type="project" value="UniProtKB-KW"/>
</dbReference>
<evidence type="ECO:0000256" key="9">
    <source>
        <dbReference type="ARBA" id="ARBA00023235"/>
    </source>
</evidence>
<accession>A0AAW0S4Q1</accession>
<dbReference type="InterPro" id="IPR013049">
    <property type="entry name" value="Spo11/TopoVI_A_N"/>
</dbReference>
<gene>
    <name evidence="12" type="ORF">G3M48_006443</name>
</gene>
<evidence type="ECO:0000259" key="10">
    <source>
        <dbReference type="Pfam" id="PF04406"/>
    </source>
</evidence>
<keyword evidence="8" id="KW-0238">DNA-binding</keyword>
<evidence type="ECO:0000256" key="5">
    <source>
        <dbReference type="ARBA" id="ARBA00022723"/>
    </source>
</evidence>
<dbReference type="PANTHER" id="PTHR10848:SF0">
    <property type="entry name" value="MEIOTIC RECOMBINATION PROTEIN SPO11"/>
    <property type="match status" value="1"/>
</dbReference>
<keyword evidence="6" id="KW-0460">Magnesium</keyword>
<dbReference type="GO" id="GO:0000228">
    <property type="term" value="C:nuclear chromosome"/>
    <property type="evidence" value="ECO:0007669"/>
    <property type="project" value="TreeGrafter"/>
</dbReference>
<keyword evidence="5" id="KW-0479">Metal-binding</keyword>
<evidence type="ECO:0000256" key="7">
    <source>
        <dbReference type="ARBA" id="ARBA00023029"/>
    </source>
</evidence>
<comment type="catalytic activity">
    <reaction evidence="1">
        <text>ATP-dependent breakage, passage and rejoining of double-stranded DNA.</text>
        <dbReference type="EC" id="5.6.2.2"/>
    </reaction>
</comment>
<comment type="similarity">
    <text evidence="3">Belongs to the TOP6A family.</text>
</comment>
<dbReference type="GO" id="GO:0003677">
    <property type="term" value="F:DNA binding"/>
    <property type="evidence" value="ECO:0007669"/>
    <property type="project" value="UniProtKB-KW"/>
</dbReference>
<evidence type="ECO:0000256" key="1">
    <source>
        <dbReference type="ARBA" id="ARBA00000185"/>
    </source>
</evidence>
<dbReference type="CDD" id="cd00223">
    <property type="entry name" value="TOPRIM_TopoIIB_SPO"/>
    <property type="match status" value="1"/>
</dbReference>
<evidence type="ECO:0000256" key="2">
    <source>
        <dbReference type="ARBA" id="ARBA00001946"/>
    </source>
</evidence>
<feature type="domain" description="Spo11/DNA topoisomerase VI subunit A N-terminal" evidence="10">
    <location>
        <begin position="57"/>
        <end position="94"/>
    </location>
</feature>
<comment type="caution">
    <text evidence="12">The sequence shown here is derived from an EMBL/GenBank/DDBJ whole genome shotgun (WGS) entry which is preliminary data.</text>
</comment>
<evidence type="ECO:0000313" key="13">
    <source>
        <dbReference type="Proteomes" id="UP001397290"/>
    </source>
</evidence>
<proteinExistence type="inferred from homology"/>
<keyword evidence="7" id="KW-0799">Topoisomerase</keyword>
<dbReference type="GO" id="GO:0003918">
    <property type="term" value="F:DNA topoisomerase type II (double strand cut, ATP-hydrolyzing) activity"/>
    <property type="evidence" value="ECO:0007669"/>
    <property type="project" value="UniProtKB-EC"/>
</dbReference>
<name>A0AAW0S4Q1_9HYPO</name>
<feature type="domain" description="Topoisomerase 6 subunit A/Spo11 TOPRIM" evidence="11">
    <location>
        <begin position="115"/>
        <end position="274"/>
    </location>
</feature>
<dbReference type="AlphaFoldDB" id="A0AAW0S4Q1"/>
<dbReference type="PANTHER" id="PTHR10848">
    <property type="entry name" value="MEIOTIC RECOMBINATION PROTEIN SPO11"/>
    <property type="match status" value="1"/>
</dbReference>
<evidence type="ECO:0000313" key="12">
    <source>
        <dbReference type="EMBL" id="KAK8149559.1"/>
    </source>
</evidence>
<dbReference type="GO" id="GO:0042138">
    <property type="term" value="P:meiotic DNA double-strand break formation"/>
    <property type="evidence" value="ECO:0007669"/>
    <property type="project" value="TreeGrafter"/>
</dbReference>
<dbReference type="InterPro" id="IPR034136">
    <property type="entry name" value="TOPRIM_Topo6A/Spo11"/>
</dbReference>
<dbReference type="Proteomes" id="UP001397290">
    <property type="component" value="Unassembled WGS sequence"/>
</dbReference>
<dbReference type="InterPro" id="IPR002815">
    <property type="entry name" value="Spo11/TopoVI_A"/>
</dbReference>
<dbReference type="SUPFAM" id="SSF56726">
    <property type="entry name" value="DNA topoisomerase IV, alpha subunit"/>
    <property type="match status" value="1"/>
</dbReference>
<evidence type="ECO:0000259" key="11">
    <source>
        <dbReference type="Pfam" id="PF21180"/>
    </source>
</evidence>
<evidence type="ECO:0000256" key="4">
    <source>
        <dbReference type="ARBA" id="ARBA00012895"/>
    </source>
</evidence>
<evidence type="ECO:0000256" key="6">
    <source>
        <dbReference type="ARBA" id="ARBA00022842"/>
    </source>
</evidence>
<dbReference type="GO" id="GO:0000706">
    <property type="term" value="P:meiotic DNA double-strand break processing"/>
    <property type="evidence" value="ECO:0007669"/>
    <property type="project" value="TreeGrafter"/>
</dbReference>
<dbReference type="Gene3D" id="1.10.10.10">
    <property type="entry name" value="Winged helix-like DNA-binding domain superfamily/Winged helix DNA-binding domain"/>
    <property type="match status" value="1"/>
</dbReference>
<reference evidence="12 13" key="1">
    <citation type="submission" date="2020-02" db="EMBL/GenBank/DDBJ databases">
        <title>Comparative genomics of the hypocrealean fungal genus Beauvera.</title>
        <authorList>
            <person name="Showalter D.N."/>
            <person name="Bushley K.E."/>
            <person name="Rehner S.A."/>
        </authorList>
    </citation>
    <scope>NUCLEOTIDE SEQUENCE [LARGE SCALE GENOMIC DNA]</scope>
    <source>
        <strain evidence="12 13">ARSEF4384</strain>
    </source>
</reference>
<evidence type="ECO:0000256" key="3">
    <source>
        <dbReference type="ARBA" id="ARBA00006559"/>
    </source>
</evidence>
<organism evidence="12 13">
    <name type="scientific">Beauveria asiatica</name>
    <dbReference type="NCBI Taxonomy" id="1069075"/>
    <lineage>
        <taxon>Eukaryota</taxon>
        <taxon>Fungi</taxon>
        <taxon>Dikarya</taxon>
        <taxon>Ascomycota</taxon>
        <taxon>Pezizomycotina</taxon>
        <taxon>Sordariomycetes</taxon>
        <taxon>Hypocreomycetidae</taxon>
        <taxon>Hypocreales</taxon>
        <taxon>Cordycipitaceae</taxon>
        <taxon>Beauveria</taxon>
    </lineage>
</organism>
<dbReference type="EC" id="5.6.2.2" evidence="4"/>
<dbReference type="InterPro" id="IPR036388">
    <property type="entry name" value="WH-like_DNA-bd_sf"/>
</dbReference>
<dbReference type="GO" id="GO:0007131">
    <property type="term" value="P:reciprocal meiotic recombination"/>
    <property type="evidence" value="ECO:0007669"/>
    <property type="project" value="TreeGrafter"/>
</dbReference>